<dbReference type="EMBL" id="GL377617">
    <property type="protein sequence ID" value="EFJ16845.1"/>
    <property type="molecule type" value="Genomic_DNA"/>
</dbReference>
<gene>
    <name evidence="1" type="ORF">SELMODRAFT_421513</name>
</gene>
<proteinExistence type="predicted"/>
<evidence type="ECO:0000313" key="2">
    <source>
        <dbReference type="Proteomes" id="UP000001514"/>
    </source>
</evidence>
<dbReference type="Gramene" id="EFJ16845">
    <property type="protein sequence ID" value="EFJ16845"/>
    <property type="gene ID" value="SELMODRAFT_421513"/>
</dbReference>
<name>D8SFI4_SELML</name>
<dbReference type="InParanoid" id="D8SFI4"/>
<organism evidence="2">
    <name type="scientific">Selaginella moellendorffii</name>
    <name type="common">Spikemoss</name>
    <dbReference type="NCBI Taxonomy" id="88036"/>
    <lineage>
        <taxon>Eukaryota</taxon>
        <taxon>Viridiplantae</taxon>
        <taxon>Streptophyta</taxon>
        <taxon>Embryophyta</taxon>
        <taxon>Tracheophyta</taxon>
        <taxon>Lycopodiopsida</taxon>
        <taxon>Selaginellales</taxon>
        <taxon>Selaginellaceae</taxon>
        <taxon>Selaginella</taxon>
    </lineage>
</organism>
<sequence length="177" mass="19239">MQARVAHLAAGLAGASTAIDRGISRLPSLAKSVPIGRRRENAGKISAMADKGSVRDRLKATGDTKEARILQDIITVSPEKLPNCEHKIRASSRSTSIWTRRSATASMEAVTSKLGFQFRPKAIVVIEKNSLMLCVSLWENQFGRLTTGHRTSTASGNNTSACMHLNEALTTWLCIDY</sequence>
<keyword evidence="2" id="KW-1185">Reference proteome</keyword>
<evidence type="ECO:0000313" key="1">
    <source>
        <dbReference type="EMBL" id="EFJ16845.1"/>
    </source>
</evidence>
<protein>
    <submittedName>
        <fullName evidence="1">Uncharacterized protein</fullName>
    </submittedName>
</protein>
<dbReference type="AlphaFoldDB" id="D8SFI4"/>
<dbReference type="HOGENOM" id="CLU_1520377_0_0_1"/>
<dbReference type="Proteomes" id="UP000001514">
    <property type="component" value="Unassembled WGS sequence"/>
</dbReference>
<accession>D8SFI4</accession>
<dbReference type="KEGG" id="smo:SELMODRAFT_421513"/>
<reference evidence="1 2" key="1">
    <citation type="journal article" date="2011" name="Science">
        <title>The Selaginella genome identifies genetic changes associated with the evolution of vascular plants.</title>
        <authorList>
            <person name="Banks J.A."/>
            <person name="Nishiyama T."/>
            <person name="Hasebe M."/>
            <person name="Bowman J.L."/>
            <person name="Gribskov M."/>
            <person name="dePamphilis C."/>
            <person name="Albert V.A."/>
            <person name="Aono N."/>
            <person name="Aoyama T."/>
            <person name="Ambrose B.A."/>
            <person name="Ashton N.W."/>
            <person name="Axtell M.J."/>
            <person name="Barker E."/>
            <person name="Barker M.S."/>
            <person name="Bennetzen J.L."/>
            <person name="Bonawitz N.D."/>
            <person name="Chapple C."/>
            <person name="Cheng C."/>
            <person name="Correa L.G."/>
            <person name="Dacre M."/>
            <person name="DeBarry J."/>
            <person name="Dreyer I."/>
            <person name="Elias M."/>
            <person name="Engstrom E.M."/>
            <person name="Estelle M."/>
            <person name="Feng L."/>
            <person name="Finet C."/>
            <person name="Floyd S.K."/>
            <person name="Frommer W.B."/>
            <person name="Fujita T."/>
            <person name="Gramzow L."/>
            <person name="Gutensohn M."/>
            <person name="Harholt J."/>
            <person name="Hattori M."/>
            <person name="Heyl A."/>
            <person name="Hirai T."/>
            <person name="Hiwatashi Y."/>
            <person name="Ishikawa M."/>
            <person name="Iwata M."/>
            <person name="Karol K.G."/>
            <person name="Koehler B."/>
            <person name="Kolukisaoglu U."/>
            <person name="Kubo M."/>
            <person name="Kurata T."/>
            <person name="Lalonde S."/>
            <person name="Li K."/>
            <person name="Li Y."/>
            <person name="Litt A."/>
            <person name="Lyons E."/>
            <person name="Manning G."/>
            <person name="Maruyama T."/>
            <person name="Michael T.P."/>
            <person name="Mikami K."/>
            <person name="Miyazaki S."/>
            <person name="Morinaga S."/>
            <person name="Murata T."/>
            <person name="Mueller-Roeber B."/>
            <person name="Nelson D.R."/>
            <person name="Obara M."/>
            <person name="Oguri Y."/>
            <person name="Olmstead R.G."/>
            <person name="Onodera N."/>
            <person name="Petersen B.L."/>
            <person name="Pils B."/>
            <person name="Prigge M."/>
            <person name="Rensing S.A."/>
            <person name="Riano-Pachon D.M."/>
            <person name="Roberts A.W."/>
            <person name="Sato Y."/>
            <person name="Scheller H.V."/>
            <person name="Schulz B."/>
            <person name="Schulz C."/>
            <person name="Shakirov E.V."/>
            <person name="Shibagaki N."/>
            <person name="Shinohara N."/>
            <person name="Shippen D.E."/>
            <person name="Soerensen I."/>
            <person name="Sotooka R."/>
            <person name="Sugimoto N."/>
            <person name="Sugita M."/>
            <person name="Sumikawa N."/>
            <person name="Tanurdzic M."/>
            <person name="Theissen G."/>
            <person name="Ulvskov P."/>
            <person name="Wakazuki S."/>
            <person name="Weng J.K."/>
            <person name="Willats W.W."/>
            <person name="Wipf D."/>
            <person name="Wolf P.G."/>
            <person name="Yang L."/>
            <person name="Zimmer A.D."/>
            <person name="Zhu Q."/>
            <person name="Mitros T."/>
            <person name="Hellsten U."/>
            <person name="Loque D."/>
            <person name="Otillar R."/>
            <person name="Salamov A."/>
            <person name="Schmutz J."/>
            <person name="Shapiro H."/>
            <person name="Lindquist E."/>
            <person name="Lucas S."/>
            <person name="Rokhsar D."/>
            <person name="Grigoriev I.V."/>
        </authorList>
    </citation>
    <scope>NUCLEOTIDE SEQUENCE [LARGE SCALE GENOMIC DNA]</scope>
</reference>